<feature type="domain" description="DAGKc" evidence="2">
    <location>
        <begin position="144"/>
        <end position="281"/>
    </location>
</feature>
<dbReference type="Proteomes" id="UP001149813">
    <property type="component" value="Unassembled WGS sequence"/>
</dbReference>
<dbReference type="PANTHER" id="PTHR12358:SF31">
    <property type="entry name" value="ACYLGLYCEROL KINASE, MITOCHONDRIAL"/>
    <property type="match status" value="1"/>
</dbReference>
<dbReference type="AlphaFoldDB" id="A0A9W7XXA6"/>
<evidence type="ECO:0000313" key="3">
    <source>
        <dbReference type="EMBL" id="KAJ1722699.1"/>
    </source>
</evidence>
<accession>A0A9W7XXA6</accession>
<dbReference type="Gene3D" id="2.60.200.40">
    <property type="match status" value="1"/>
</dbReference>
<gene>
    <name evidence="3" type="ORF">LPJ53_002912</name>
</gene>
<dbReference type="EMBL" id="JANBOJ010000099">
    <property type="protein sequence ID" value="KAJ1722699.1"/>
    <property type="molecule type" value="Genomic_DNA"/>
</dbReference>
<dbReference type="Pfam" id="PF00781">
    <property type="entry name" value="DAGK_cat"/>
    <property type="match status" value="1"/>
</dbReference>
<evidence type="ECO:0000256" key="1">
    <source>
        <dbReference type="SAM" id="MobiDB-lite"/>
    </source>
</evidence>
<dbReference type="InterPro" id="IPR016064">
    <property type="entry name" value="NAD/diacylglycerol_kinase_sf"/>
</dbReference>
<feature type="region of interest" description="Disordered" evidence="1">
    <location>
        <begin position="342"/>
        <end position="361"/>
    </location>
</feature>
<keyword evidence="4" id="KW-1185">Reference proteome</keyword>
<dbReference type="InterPro" id="IPR050187">
    <property type="entry name" value="Lipid_Phosphate_FormReg"/>
</dbReference>
<dbReference type="PANTHER" id="PTHR12358">
    <property type="entry name" value="SPHINGOSINE KINASE"/>
    <property type="match status" value="1"/>
</dbReference>
<name>A0A9W7XXA6_9FUNG</name>
<dbReference type="GO" id="GO:0016020">
    <property type="term" value="C:membrane"/>
    <property type="evidence" value="ECO:0007669"/>
    <property type="project" value="TreeGrafter"/>
</dbReference>
<organism evidence="3 4">
    <name type="scientific">Coemansia erecta</name>
    <dbReference type="NCBI Taxonomy" id="147472"/>
    <lineage>
        <taxon>Eukaryota</taxon>
        <taxon>Fungi</taxon>
        <taxon>Fungi incertae sedis</taxon>
        <taxon>Zoopagomycota</taxon>
        <taxon>Kickxellomycotina</taxon>
        <taxon>Kickxellomycetes</taxon>
        <taxon>Kickxellales</taxon>
        <taxon>Kickxellaceae</taxon>
        <taxon>Coemansia</taxon>
    </lineage>
</organism>
<dbReference type="SUPFAM" id="SSF111331">
    <property type="entry name" value="NAD kinase/diacylglycerol kinase-like"/>
    <property type="match status" value="1"/>
</dbReference>
<dbReference type="SMART" id="SM00046">
    <property type="entry name" value="DAGKc"/>
    <property type="match status" value="1"/>
</dbReference>
<reference evidence="3" key="1">
    <citation type="submission" date="2022-07" db="EMBL/GenBank/DDBJ databases">
        <title>Phylogenomic reconstructions and comparative analyses of Kickxellomycotina fungi.</title>
        <authorList>
            <person name="Reynolds N.K."/>
            <person name="Stajich J.E."/>
            <person name="Barry K."/>
            <person name="Grigoriev I.V."/>
            <person name="Crous P."/>
            <person name="Smith M.E."/>
        </authorList>
    </citation>
    <scope>NUCLEOTIDE SEQUENCE</scope>
    <source>
        <strain evidence="3">NBRC 32514</strain>
    </source>
</reference>
<dbReference type="PROSITE" id="PS50146">
    <property type="entry name" value="DAGK"/>
    <property type="match status" value="1"/>
</dbReference>
<dbReference type="Gene3D" id="3.40.50.10330">
    <property type="entry name" value="Probable inorganic polyphosphate/atp-NAD kinase, domain 1"/>
    <property type="match status" value="1"/>
</dbReference>
<dbReference type="InterPro" id="IPR001206">
    <property type="entry name" value="Diacylglycerol_kinase_cat_dom"/>
</dbReference>
<dbReference type="GO" id="GO:0016773">
    <property type="term" value="F:phosphotransferase activity, alcohol group as acceptor"/>
    <property type="evidence" value="ECO:0007669"/>
    <property type="project" value="UniProtKB-ARBA"/>
</dbReference>
<evidence type="ECO:0000313" key="4">
    <source>
        <dbReference type="Proteomes" id="UP001149813"/>
    </source>
</evidence>
<protein>
    <recommendedName>
        <fullName evidence="2">DAGKc domain-containing protein</fullName>
    </recommendedName>
</protein>
<comment type="caution">
    <text evidence="3">The sequence shown here is derived from an EMBL/GenBank/DDBJ whole genome shotgun (WGS) entry which is preliminary data.</text>
</comment>
<dbReference type="GO" id="GO:0046512">
    <property type="term" value="P:sphingosine biosynthetic process"/>
    <property type="evidence" value="ECO:0007669"/>
    <property type="project" value="TreeGrafter"/>
</dbReference>
<evidence type="ECO:0000259" key="2">
    <source>
        <dbReference type="PROSITE" id="PS50146"/>
    </source>
</evidence>
<proteinExistence type="predicted"/>
<sequence length="806" mass="87071">MPGATDIIDIMAFGGDENTLMMKSKASLYSSQGVLEGMLTLYRGRLQWSELSERSSNMLTISMDVLFGATLSPPGKFKFRSFEAASAVNLSIEASTHFTVYTIMARDGGKRPLCDTWTFKVESEEESAMWITLLHCAIRPKLGEKDAHVLVFLNPVSGKRKALKTFDTIVKPILEIGRTRYTLKITETQGYAMDFVQIEDLSPYSSVVVVSGDGLLHEVLNGLLQRPDWPKHRYLPIGVVPAGTGNGLAKSLDAIWPEQAAVAVVKSEVRPMDIMSATLASGRTEYCFLSMTWGLLADIDIESETMRWAGSARLDLYGTVRLMNLRYYGGRLHYLPATEWGDSDSDVSQKQSTAPGGMVKDAGASANSSIINMIERANQGVDDAWGLPPPNFSSPLVRHSPKLSAAHLTSNVQPAVTLHSTLTAGIQLPITEGSLPPRWKTIEGPFVQVIATNVPWLSTDFLACQKARISDGTIDLVFSRNVSKWQILPYMANSTRDNYMNKDGIENIKARAFILEPTGLRTTSRNEGSHKAIQCPTVDAAAAADTPNGRLSFGSIRRNSSSGSTRPLSVPMFSSLRIKSIGRATARSTRSSSLQTPVPARVRSEAYTSYHQQTIGQNGSSLRVQGLTPPPAIAAAAESNGMHVANGENVPMDKDTSDNRVTANAASAGAAPLRLPAQAIFSLRSETEMATMSVKEAAGPAVAPQVTLSTVSEETESMDDAADAMQQSSVGCRLVGEHGIVDLDGEQVELGPIKIECLANLVNVICPPWLDESQCARVGTMPAPKVFEPIKGSLSREGSLLSFNNI</sequence>
<dbReference type="GO" id="GO:0005737">
    <property type="term" value="C:cytoplasm"/>
    <property type="evidence" value="ECO:0007669"/>
    <property type="project" value="TreeGrafter"/>
</dbReference>
<dbReference type="GO" id="GO:0001727">
    <property type="term" value="F:lipid kinase activity"/>
    <property type="evidence" value="ECO:0007669"/>
    <property type="project" value="TreeGrafter"/>
</dbReference>
<dbReference type="OrthoDB" id="3853857at2759"/>
<dbReference type="InterPro" id="IPR017438">
    <property type="entry name" value="ATP-NAD_kinase_N"/>
</dbReference>